<accession>A0A401TBB6</accession>
<keyword evidence="7" id="KW-0472">Membrane</keyword>
<keyword evidence="2" id="KW-0812">Transmembrane</keyword>
<reference evidence="10 11" key="1">
    <citation type="journal article" date="2018" name="Nat. Ecol. Evol.">
        <title>Shark genomes provide insights into elasmobranch evolution and the origin of vertebrates.</title>
        <authorList>
            <person name="Hara Y"/>
            <person name="Yamaguchi K"/>
            <person name="Onimaru K"/>
            <person name="Kadota M"/>
            <person name="Koyanagi M"/>
            <person name="Keeley SD"/>
            <person name="Tatsumi K"/>
            <person name="Tanaka K"/>
            <person name="Motone F"/>
            <person name="Kageyama Y"/>
            <person name="Nozu R"/>
            <person name="Adachi N"/>
            <person name="Nishimura O"/>
            <person name="Nakagawa R"/>
            <person name="Tanegashima C"/>
            <person name="Kiyatake I"/>
            <person name="Matsumoto R"/>
            <person name="Murakumo K"/>
            <person name="Nishida K"/>
            <person name="Terakita A"/>
            <person name="Kuratani S"/>
            <person name="Sato K"/>
            <person name="Hyodo S Kuraku.S."/>
        </authorList>
    </citation>
    <scope>NUCLEOTIDE SEQUENCE [LARGE SCALE GENOMIC DNA]</scope>
</reference>
<comment type="subcellular location">
    <subcellularLocation>
        <location evidence="1">Membrane</location>
    </subcellularLocation>
</comment>
<evidence type="ECO:0000256" key="5">
    <source>
        <dbReference type="ARBA" id="ARBA00022889"/>
    </source>
</evidence>
<evidence type="ECO:0000259" key="9">
    <source>
        <dbReference type="PROSITE" id="PS50268"/>
    </source>
</evidence>
<evidence type="ECO:0000256" key="7">
    <source>
        <dbReference type="ARBA" id="ARBA00023136"/>
    </source>
</evidence>
<dbReference type="FunFam" id="2.60.40.60:FF:000020">
    <property type="entry name" value="Dachsous cadherin-related 1b"/>
    <property type="match status" value="1"/>
</dbReference>
<keyword evidence="3" id="KW-0677">Repeat</keyword>
<dbReference type="PROSITE" id="PS00232">
    <property type="entry name" value="CADHERIN_1"/>
    <property type="match status" value="1"/>
</dbReference>
<feature type="domain" description="Cadherin" evidence="9">
    <location>
        <begin position="15"/>
        <end position="72"/>
    </location>
</feature>
<name>A0A401TBB6_CHIPU</name>
<evidence type="ECO:0000313" key="11">
    <source>
        <dbReference type="Proteomes" id="UP000287033"/>
    </source>
</evidence>
<keyword evidence="6" id="KW-1133">Transmembrane helix</keyword>
<dbReference type="Pfam" id="PF00028">
    <property type="entry name" value="Cadherin"/>
    <property type="match status" value="1"/>
</dbReference>
<dbReference type="GO" id="GO:0005911">
    <property type="term" value="C:cell-cell junction"/>
    <property type="evidence" value="ECO:0007669"/>
    <property type="project" value="TreeGrafter"/>
</dbReference>
<keyword evidence="5" id="KW-0130">Cell adhesion</keyword>
<evidence type="ECO:0000256" key="4">
    <source>
        <dbReference type="ARBA" id="ARBA00022837"/>
    </source>
</evidence>
<evidence type="ECO:0000256" key="3">
    <source>
        <dbReference type="ARBA" id="ARBA00022737"/>
    </source>
</evidence>
<dbReference type="GO" id="GO:0005886">
    <property type="term" value="C:plasma membrane"/>
    <property type="evidence" value="ECO:0007669"/>
    <property type="project" value="InterPro"/>
</dbReference>
<dbReference type="PANTHER" id="PTHR24025:SF23">
    <property type="entry name" value="NEURAL-CADHERIN"/>
    <property type="match status" value="1"/>
</dbReference>
<keyword evidence="11" id="KW-1185">Reference proteome</keyword>
<evidence type="ECO:0000313" key="10">
    <source>
        <dbReference type="EMBL" id="GCC39948.1"/>
    </source>
</evidence>
<dbReference type="Gene3D" id="2.60.40.60">
    <property type="entry name" value="Cadherins"/>
    <property type="match status" value="2"/>
</dbReference>
<organism evidence="10 11">
    <name type="scientific">Chiloscyllium punctatum</name>
    <name type="common">Brownbanded bambooshark</name>
    <name type="synonym">Hemiscyllium punctatum</name>
    <dbReference type="NCBI Taxonomy" id="137246"/>
    <lineage>
        <taxon>Eukaryota</taxon>
        <taxon>Metazoa</taxon>
        <taxon>Chordata</taxon>
        <taxon>Craniata</taxon>
        <taxon>Vertebrata</taxon>
        <taxon>Chondrichthyes</taxon>
        <taxon>Elasmobranchii</taxon>
        <taxon>Galeomorphii</taxon>
        <taxon>Galeoidea</taxon>
        <taxon>Orectolobiformes</taxon>
        <taxon>Hemiscylliidae</taxon>
        <taxon>Chiloscyllium</taxon>
    </lineage>
</organism>
<evidence type="ECO:0000256" key="1">
    <source>
        <dbReference type="ARBA" id="ARBA00004370"/>
    </source>
</evidence>
<dbReference type="InterPro" id="IPR002126">
    <property type="entry name" value="Cadherin-like_dom"/>
</dbReference>
<feature type="non-terminal residue" evidence="10">
    <location>
        <position position="1"/>
    </location>
</feature>
<dbReference type="Proteomes" id="UP000287033">
    <property type="component" value="Unassembled WGS sequence"/>
</dbReference>
<dbReference type="GO" id="GO:0007156">
    <property type="term" value="P:homophilic cell adhesion via plasma membrane adhesion molecules"/>
    <property type="evidence" value="ECO:0007669"/>
    <property type="project" value="InterPro"/>
</dbReference>
<dbReference type="PROSITE" id="PS50268">
    <property type="entry name" value="CADHERIN_2"/>
    <property type="match status" value="1"/>
</dbReference>
<dbReference type="STRING" id="137246.A0A401TBB6"/>
<sequence>LNGLLRYGGLVDDSFSIDPVTGVITTSRSLDREQQDHYQLTVYAKDSGSPPNVATVTVSIKIEDENDNKPMFEKDVYELQVPENQERVPLFTMKATDKDAGENGCVQYEIIGKIEKVFVVCLQCHNII</sequence>
<dbReference type="CDD" id="cd11304">
    <property type="entry name" value="Cadherin_repeat"/>
    <property type="match status" value="2"/>
</dbReference>
<comment type="caution">
    <text evidence="10">The sequence shown here is derived from an EMBL/GenBank/DDBJ whole genome shotgun (WGS) entry which is preliminary data.</text>
</comment>
<dbReference type="EMBL" id="BEZZ01022250">
    <property type="protein sequence ID" value="GCC39948.1"/>
    <property type="molecule type" value="Genomic_DNA"/>
</dbReference>
<dbReference type="PRINTS" id="PR00205">
    <property type="entry name" value="CADHERIN"/>
</dbReference>
<dbReference type="GO" id="GO:0005509">
    <property type="term" value="F:calcium ion binding"/>
    <property type="evidence" value="ECO:0007669"/>
    <property type="project" value="UniProtKB-UniRule"/>
</dbReference>
<keyword evidence="4 8" id="KW-0106">Calcium</keyword>
<evidence type="ECO:0000256" key="6">
    <source>
        <dbReference type="ARBA" id="ARBA00022989"/>
    </source>
</evidence>
<evidence type="ECO:0000256" key="8">
    <source>
        <dbReference type="PROSITE-ProRule" id="PRU00043"/>
    </source>
</evidence>
<dbReference type="InterPro" id="IPR020894">
    <property type="entry name" value="Cadherin_CS"/>
</dbReference>
<dbReference type="OMA" id="LAEWNTI"/>
<gene>
    <name evidence="10" type="ORF">chiPu_0023507</name>
</gene>
<dbReference type="InterPro" id="IPR050971">
    <property type="entry name" value="Cadherin-domain_protein"/>
</dbReference>
<evidence type="ECO:0000256" key="2">
    <source>
        <dbReference type="ARBA" id="ARBA00022692"/>
    </source>
</evidence>
<proteinExistence type="predicted"/>
<dbReference type="OrthoDB" id="9990384at2759"/>
<protein>
    <recommendedName>
        <fullName evidence="9">Cadherin domain-containing protein</fullName>
    </recommendedName>
</protein>
<dbReference type="PANTHER" id="PTHR24025">
    <property type="entry name" value="DESMOGLEIN FAMILY MEMBER"/>
    <property type="match status" value="1"/>
</dbReference>
<dbReference type="SMART" id="SM00112">
    <property type="entry name" value="CA"/>
    <property type="match status" value="1"/>
</dbReference>
<dbReference type="SUPFAM" id="SSF49313">
    <property type="entry name" value="Cadherin-like"/>
    <property type="match status" value="2"/>
</dbReference>
<dbReference type="InterPro" id="IPR015919">
    <property type="entry name" value="Cadherin-like_sf"/>
</dbReference>
<dbReference type="AlphaFoldDB" id="A0A401TBB6"/>